<accession>A0ACC1AVG9</accession>
<sequence length="431" mass="50422">MKTAGAWQLARRDLLAMSGSRQQRAHLKRPIWIIFFVSLVILFLIGAYVVFPSRSFAACYFFSSKDCTMLNLPVSPPARELTDHENIAWVVINELLRKPPVQSKNPKIAFLFLTPGTLPFEKLWEKFFQIGCEWKCEVSLNIKWLMLKIFYHQNFTLWSWEMGHEDRFSVYVHASSQKPVHVSHYFVGRDIHSEKVAWGKISMLDAEKRLLAHALLDADNQQFVLLSDSCVPLHNFDYVYNYLMYTNVSYIDCFEDPGPHGSGRYSEHMLPELEKKDFRKGAQWFSMKRQHAIVIMADNLFYRKFKFYCKVSNPPPNMDGRNCYADEHYLPTLFHMIDPSGISNWSVTHVDWSEGKWHPKAYRAQDVTFELLKSIASIDETVHVTSTGKKKKTVQPCLWNGMKRPCYLFARKFYPETLDRLLFLFSNYTTV</sequence>
<keyword evidence="2" id="KW-1185">Reference proteome</keyword>
<evidence type="ECO:0000313" key="1">
    <source>
        <dbReference type="EMBL" id="KAJ0090677.1"/>
    </source>
</evidence>
<dbReference type="Proteomes" id="UP001164250">
    <property type="component" value="Chromosome 8"/>
</dbReference>
<comment type="caution">
    <text evidence="1">The sequence shown here is derived from an EMBL/GenBank/DDBJ whole genome shotgun (WGS) entry which is preliminary data.</text>
</comment>
<evidence type="ECO:0000313" key="2">
    <source>
        <dbReference type="Proteomes" id="UP001164250"/>
    </source>
</evidence>
<reference evidence="2" key="1">
    <citation type="journal article" date="2023" name="G3 (Bethesda)">
        <title>Genome assembly and association tests identify interacting loci associated with vigor, precocity, and sex in interspecific pistachio rootstocks.</title>
        <authorList>
            <person name="Palmer W."/>
            <person name="Jacygrad E."/>
            <person name="Sagayaradj S."/>
            <person name="Cavanaugh K."/>
            <person name="Han R."/>
            <person name="Bertier L."/>
            <person name="Beede B."/>
            <person name="Kafkas S."/>
            <person name="Golino D."/>
            <person name="Preece J."/>
            <person name="Michelmore R."/>
        </authorList>
    </citation>
    <scope>NUCLEOTIDE SEQUENCE [LARGE SCALE GENOMIC DNA]</scope>
</reference>
<gene>
    <name evidence="1" type="ORF">Patl1_12722</name>
</gene>
<dbReference type="EMBL" id="CM047904">
    <property type="protein sequence ID" value="KAJ0090677.1"/>
    <property type="molecule type" value="Genomic_DNA"/>
</dbReference>
<proteinExistence type="predicted"/>
<name>A0ACC1AVG9_9ROSI</name>
<protein>
    <submittedName>
        <fullName evidence="1">Uncharacterized protein</fullName>
    </submittedName>
</protein>
<organism evidence="1 2">
    <name type="scientific">Pistacia atlantica</name>
    <dbReference type="NCBI Taxonomy" id="434234"/>
    <lineage>
        <taxon>Eukaryota</taxon>
        <taxon>Viridiplantae</taxon>
        <taxon>Streptophyta</taxon>
        <taxon>Embryophyta</taxon>
        <taxon>Tracheophyta</taxon>
        <taxon>Spermatophyta</taxon>
        <taxon>Magnoliopsida</taxon>
        <taxon>eudicotyledons</taxon>
        <taxon>Gunneridae</taxon>
        <taxon>Pentapetalae</taxon>
        <taxon>rosids</taxon>
        <taxon>malvids</taxon>
        <taxon>Sapindales</taxon>
        <taxon>Anacardiaceae</taxon>
        <taxon>Pistacia</taxon>
    </lineage>
</organism>